<evidence type="ECO:0000256" key="1">
    <source>
        <dbReference type="SAM" id="MobiDB-lite"/>
    </source>
</evidence>
<feature type="compositionally biased region" description="Polar residues" evidence="1">
    <location>
        <begin position="1"/>
        <end position="11"/>
    </location>
</feature>
<accession>Q98AD3</accession>
<feature type="region of interest" description="Disordered" evidence="1">
    <location>
        <begin position="1"/>
        <end position="24"/>
    </location>
</feature>
<organism evidence="2 3">
    <name type="scientific">Mesorhizobium japonicum (strain LMG 29417 / CECT 9101 / MAFF 303099)</name>
    <name type="common">Mesorhizobium loti (strain MAFF 303099)</name>
    <dbReference type="NCBI Taxonomy" id="266835"/>
    <lineage>
        <taxon>Bacteria</taxon>
        <taxon>Pseudomonadati</taxon>
        <taxon>Pseudomonadota</taxon>
        <taxon>Alphaproteobacteria</taxon>
        <taxon>Hyphomicrobiales</taxon>
        <taxon>Phyllobacteriaceae</taxon>
        <taxon>Mesorhizobium</taxon>
    </lineage>
</organism>
<gene>
    <name evidence="2" type="ordered locus">msl6054</name>
</gene>
<sequence>MRVSMLSNPFTHTPHGRIPPWQDAPSRHRCSQQFCFGAISSAALTWRALMQIFFVMRLDDVFAASLDRFSLASTSKPLKRWLS</sequence>
<reference evidence="2 3" key="1">
    <citation type="journal article" date="2000" name="DNA Res.">
        <title>Complete genome structure of the nitrogen-fixing symbiotic bacterium Mesorhizobium loti.</title>
        <authorList>
            <person name="Kaneko T."/>
            <person name="Nakamura Y."/>
            <person name="Sato S."/>
            <person name="Asamizu E."/>
            <person name="Kato T."/>
            <person name="Sasamoto S."/>
            <person name="Watanabe A."/>
            <person name="Idesawa K."/>
            <person name="Ishikawa A."/>
            <person name="Kawashima K."/>
            <person name="Kimura T."/>
            <person name="Kishida Y."/>
            <person name="Kiyokawa C."/>
            <person name="Kohara M."/>
            <person name="Matsumoto M."/>
            <person name="Matsuno A."/>
            <person name="Mochizuki Y."/>
            <person name="Nakayama S."/>
            <person name="Nakazaki N."/>
            <person name="Shimpo S."/>
            <person name="Sugimoto M."/>
            <person name="Takeuchi C."/>
            <person name="Yamada M."/>
            <person name="Tabata S."/>
        </authorList>
    </citation>
    <scope>NUCLEOTIDE SEQUENCE [LARGE SCALE GENOMIC DNA]</scope>
    <source>
        <strain evidence="3">LMG 29417 / CECT 9101 / MAFF 303099</strain>
    </source>
</reference>
<evidence type="ECO:0000313" key="2">
    <source>
        <dbReference type="EMBL" id="BAB52402.1"/>
    </source>
</evidence>
<proteinExistence type="predicted"/>
<name>Q98AD3_RHILO</name>
<dbReference type="Proteomes" id="UP000000552">
    <property type="component" value="Chromosome"/>
</dbReference>
<dbReference type="EMBL" id="BA000012">
    <property type="protein sequence ID" value="BAB52402.1"/>
    <property type="molecule type" value="Genomic_DNA"/>
</dbReference>
<dbReference type="AlphaFoldDB" id="Q98AD3"/>
<dbReference type="HOGENOM" id="CLU_2540234_0_0_5"/>
<dbReference type="KEGG" id="mlo:msl6054"/>
<evidence type="ECO:0000313" key="3">
    <source>
        <dbReference type="Proteomes" id="UP000000552"/>
    </source>
</evidence>
<protein>
    <submittedName>
        <fullName evidence="2">Msl6054 protein</fullName>
    </submittedName>
</protein>